<feature type="chain" id="PRO_5035930952" evidence="1">
    <location>
        <begin position="21"/>
        <end position="252"/>
    </location>
</feature>
<name>A0A8S9ZQ97_9BILA</name>
<dbReference type="EMBL" id="JABEBT010000042">
    <property type="protein sequence ID" value="KAF7635455.1"/>
    <property type="molecule type" value="Genomic_DNA"/>
</dbReference>
<evidence type="ECO:0000256" key="1">
    <source>
        <dbReference type="SAM" id="SignalP"/>
    </source>
</evidence>
<organism evidence="2 3">
    <name type="scientific">Meloidogyne graminicola</name>
    <dbReference type="NCBI Taxonomy" id="189291"/>
    <lineage>
        <taxon>Eukaryota</taxon>
        <taxon>Metazoa</taxon>
        <taxon>Ecdysozoa</taxon>
        <taxon>Nematoda</taxon>
        <taxon>Chromadorea</taxon>
        <taxon>Rhabditida</taxon>
        <taxon>Tylenchina</taxon>
        <taxon>Tylenchomorpha</taxon>
        <taxon>Tylenchoidea</taxon>
        <taxon>Meloidogynidae</taxon>
        <taxon>Meloidogyninae</taxon>
        <taxon>Meloidogyne</taxon>
    </lineage>
</organism>
<reference evidence="2" key="1">
    <citation type="journal article" date="2020" name="Ecol. Evol.">
        <title>Genome structure and content of the rice root-knot nematode (Meloidogyne graminicola).</title>
        <authorList>
            <person name="Phan N.T."/>
            <person name="Danchin E.G.J."/>
            <person name="Klopp C."/>
            <person name="Perfus-Barbeoch L."/>
            <person name="Kozlowski D.K."/>
            <person name="Koutsovoulos G.D."/>
            <person name="Lopez-Roques C."/>
            <person name="Bouchez O."/>
            <person name="Zahm M."/>
            <person name="Besnard G."/>
            <person name="Bellafiore S."/>
        </authorList>
    </citation>
    <scope>NUCLEOTIDE SEQUENCE</scope>
    <source>
        <strain evidence="2">VN-18</strain>
    </source>
</reference>
<evidence type="ECO:0000313" key="2">
    <source>
        <dbReference type="EMBL" id="KAF7635455.1"/>
    </source>
</evidence>
<protein>
    <submittedName>
        <fullName evidence="2">Uncharacterized protein</fullName>
    </submittedName>
</protein>
<keyword evidence="1" id="KW-0732">Signal</keyword>
<accession>A0A8S9ZQ97</accession>
<dbReference type="AlphaFoldDB" id="A0A8S9ZQ97"/>
<evidence type="ECO:0000313" key="3">
    <source>
        <dbReference type="Proteomes" id="UP000605970"/>
    </source>
</evidence>
<feature type="signal peptide" evidence="1">
    <location>
        <begin position="1"/>
        <end position="20"/>
    </location>
</feature>
<comment type="caution">
    <text evidence="2">The sequence shown here is derived from an EMBL/GenBank/DDBJ whole genome shotgun (WGS) entry which is preliminary data.</text>
</comment>
<keyword evidence="3" id="KW-1185">Reference proteome</keyword>
<dbReference type="Proteomes" id="UP000605970">
    <property type="component" value="Unassembled WGS sequence"/>
</dbReference>
<gene>
    <name evidence="2" type="ORF">Mgra_00005132</name>
</gene>
<sequence>MLWLCLLFLFTNIFYMSVSTSNESKVKQSYISSILEINQKYPLLNQICENLGPESTNPESTNIFSKTFAENKRDIDNINELINACEKIAKDEYPDYGSIHKNLIGQINELSNRISKRHKNMFTSPINSLNAPSRHGLPPFQHQELLQPHPLHIQQSKIFQPYEISNNLPKQHITGHTIPINQLMSQNIPFMHENQNFSHQQQQHNAEIHEKRTLDEYPYLPENVAKKNKQIWEQRGHEMQASNLAIKPLNIV</sequence>
<proteinExistence type="predicted"/>